<gene>
    <name evidence="1" type="ORF">SDC9_174444</name>
</gene>
<evidence type="ECO:0000313" key="1">
    <source>
        <dbReference type="EMBL" id="MPN27017.1"/>
    </source>
</evidence>
<dbReference type="AlphaFoldDB" id="A0A645GJD6"/>
<name>A0A645GJD6_9ZZZZ</name>
<proteinExistence type="predicted"/>
<dbReference type="EMBL" id="VSSQ01076757">
    <property type="protein sequence ID" value="MPN27017.1"/>
    <property type="molecule type" value="Genomic_DNA"/>
</dbReference>
<reference evidence="1" key="1">
    <citation type="submission" date="2019-08" db="EMBL/GenBank/DDBJ databases">
        <authorList>
            <person name="Kucharzyk K."/>
            <person name="Murdoch R.W."/>
            <person name="Higgins S."/>
            <person name="Loffler F."/>
        </authorList>
    </citation>
    <scope>NUCLEOTIDE SEQUENCE</scope>
</reference>
<accession>A0A645GJD6</accession>
<comment type="caution">
    <text evidence="1">The sequence shown here is derived from an EMBL/GenBank/DDBJ whole genome shotgun (WGS) entry which is preliminary data.</text>
</comment>
<protein>
    <submittedName>
        <fullName evidence="1">Uncharacterized protein</fullName>
    </submittedName>
</protein>
<sequence>MAVFCTGCIDDGFCLVGLSVSCFNEKIIPFLPQAAHGCIDKLCSELLRLSVEFHADFISADRLVKARIVLDHIDVHGLSTGSDGLKQGYRATSTCCILSSRHSCNP</sequence>
<organism evidence="1">
    <name type="scientific">bioreactor metagenome</name>
    <dbReference type="NCBI Taxonomy" id="1076179"/>
    <lineage>
        <taxon>unclassified sequences</taxon>
        <taxon>metagenomes</taxon>
        <taxon>ecological metagenomes</taxon>
    </lineage>
</organism>